<evidence type="ECO:0000313" key="3">
    <source>
        <dbReference type="Proteomes" id="UP001243420"/>
    </source>
</evidence>
<name>A0ABY8LB45_9RHOB</name>
<dbReference type="InterPro" id="IPR023346">
    <property type="entry name" value="Lysozyme-like_dom_sf"/>
</dbReference>
<feature type="domain" description="Transglycosylase SLT" evidence="1">
    <location>
        <begin position="7"/>
        <end position="197"/>
    </location>
</feature>
<dbReference type="Gene3D" id="1.10.530.10">
    <property type="match status" value="1"/>
</dbReference>
<dbReference type="EMBL" id="CP122537">
    <property type="protein sequence ID" value="WGH77505.1"/>
    <property type="molecule type" value="Genomic_DNA"/>
</dbReference>
<proteinExistence type="predicted"/>
<dbReference type="Pfam" id="PF19489">
    <property type="entry name" value="SLT_4"/>
    <property type="match status" value="1"/>
</dbReference>
<accession>A0ABY8LB45</accession>
<gene>
    <name evidence="2" type="ORF">P8627_10675</name>
</gene>
<sequence length="198" mass="22075">MKRLLQIGCLLLLAACGGGSGSGTVGQGRAPGNLDNACSILSQRPGYLRAFRAAERKWGVPIHVQMATIYQESKFVSDARTPLRFALGVIPVGRQSSAYGYSQALDATWKEYQQVEGGRRSRRDDIRDATDFMGWYMAETQRALGIPLSDARNQYLAYHDGRTGFRRGTYRSKPWLMRISGQIEARAAMYQQQLARCS</sequence>
<organism evidence="2 3">
    <name type="scientific">Jannaschia ovalis</name>
    <dbReference type="NCBI Taxonomy" id="3038773"/>
    <lineage>
        <taxon>Bacteria</taxon>
        <taxon>Pseudomonadati</taxon>
        <taxon>Pseudomonadota</taxon>
        <taxon>Alphaproteobacteria</taxon>
        <taxon>Rhodobacterales</taxon>
        <taxon>Roseobacteraceae</taxon>
        <taxon>Jannaschia</taxon>
    </lineage>
</organism>
<protein>
    <submittedName>
        <fullName evidence="2">Lytic transglycosylase</fullName>
    </submittedName>
</protein>
<dbReference type="RefSeq" id="WP_279964081.1">
    <property type="nucleotide sequence ID" value="NZ_CP122537.1"/>
</dbReference>
<keyword evidence="3" id="KW-1185">Reference proteome</keyword>
<evidence type="ECO:0000259" key="1">
    <source>
        <dbReference type="Pfam" id="PF19489"/>
    </source>
</evidence>
<reference evidence="2 3" key="1">
    <citation type="submission" date="2023-04" db="EMBL/GenBank/DDBJ databases">
        <title>Jannaschia ovalis sp. nov., a marine bacterium isolated from sea tidal flat.</title>
        <authorList>
            <person name="Kwon D.Y."/>
            <person name="Kim J.-J."/>
        </authorList>
    </citation>
    <scope>NUCLEOTIDE SEQUENCE [LARGE SCALE GENOMIC DNA]</scope>
    <source>
        <strain evidence="2 3">GRR-S6-38</strain>
    </source>
</reference>
<dbReference type="SUPFAM" id="SSF53955">
    <property type="entry name" value="Lysozyme-like"/>
    <property type="match status" value="1"/>
</dbReference>
<dbReference type="Proteomes" id="UP001243420">
    <property type="component" value="Chromosome"/>
</dbReference>
<dbReference type="InterPro" id="IPR045795">
    <property type="entry name" value="SLT_4"/>
</dbReference>
<dbReference type="PROSITE" id="PS51257">
    <property type="entry name" value="PROKAR_LIPOPROTEIN"/>
    <property type="match status" value="1"/>
</dbReference>
<evidence type="ECO:0000313" key="2">
    <source>
        <dbReference type="EMBL" id="WGH77505.1"/>
    </source>
</evidence>